<protein>
    <submittedName>
        <fullName evidence="2">Uncharacterized protein</fullName>
    </submittedName>
</protein>
<dbReference type="EMBL" id="OW152828">
    <property type="protein sequence ID" value="CAH2045376.1"/>
    <property type="molecule type" value="Genomic_DNA"/>
</dbReference>
<evidence type="ECO:0000256" key="1">
    <source>
        <dbReference type="SAM" id="MobiDB-lite"/>
    </source>
</evidence>
<feature type="compositionally biased region" description="Basic residues" evidence="1">
    <location>
        <begin position="36"/>
        <end position="50"/>
    </location>
</feature>
<evidence type="ECO:0000313" key="2">
    <source>
        <dbReference type="EMBL" id="CAH2045376.1"/>
    </source>
</evidence>
<organism evidence="2 3">
    <name type="scientific">Iphiclides podalirius</name>
    <name type="common">scarce swallowtail</name>
    <dbReference type="NCBI Taxonomy" id="110791"/>
    <lineage>
        <taxon>Eukaryota</taxon>
        <taxon>Metazoa</taxon>
        <taxon>Ecdysozoa</taxon>
        <taxon>Arthropoda</taxon>
        <taxon>Hexapoda</taxon>
        <taxon>Insecta</taxon>
        <taxon>Pterygota</taxon>
        <taxon>Neoptera</taxon>
        <taxon>Endopterygota</taxon>
        <taxon>Lepidoptera</taxon>
        <taxon>Glossata</taxon>
        <taxon>Ditrysia</taxon>
        <taxon>Papilionoidea</taxon>
        <taxon>Papilionidae</taxon>
        <taxon>Papilioninae</taxon>
        <taxon>Iphiclides</taxon>
    </lineage>
</organism>
<feature type="compositionally biased region" description="Basic and acidic residues" evidence="1">
    <location>
        <begin position="1"/>
        <end position="20"/>
    </location>
</feature>
<feature type="region of interest" description="Disordered" evidence="1">
    <location>
        <begin position="1"/>
        <end position="24"/>
    </location>
</feature>
<dbReference type="Proteomes" id="UP000837857">
    <property type="component" value="Chromosome 16"/>
</dbReference>
<reference evidence="2" key="1">
    <citation type="submission" date="2022-03" db="EMBL/GenBank/DDBJ databases">
        <authorList>
            <person name="Martin H S."/>
        </authorList>
    </citation>
    <scope>NUCLEOTIDE SEQUENCE</scope>
</reference>
<keyword evidence="3" id="KW-1185">Reference proteome</keyword>
<accession>A0ABN8I0D7</accession>
<sequence length="75" mass="8282">MISEQDSARTDRGSGQRPWERSTNLRISELVGRCAGHARTRTPHAHAHTQRKPDALMNGPCTHSLAHTHAIAVVH</sequence>
<evidence type="ECO:0000313" key="3">
    <source>
        <dbReference type="Proteomes" id="UP000837857"/>
    </source>
</evidence>
<feature type="region of interest" description="Disordered" evidence="1">
    <location>
        <begin position="36"/>
        <end position="56"/>
    </location>
</feature>
<proteinExistence type="predicted"/>
<feature type="non-terminal residue" evidence="2">
    <location>
        <position position="75"/>
    </location>
</feature>
<name>A0ABN8I0D7_9NEOP</name>
<gene>
    <name evidence="2" type="ORF">IPOD504_LOCUS5043</name>
</gene>